<evidence type="ECO:0000313" key="1">
    <source>
        <dbReference type="EMBL" id="KAL2651612.1"/>
    </source>
</evidence>
<keyword evidence="2" id="KW-1185">Reference proteome</keyword>
<name>A0ABD1ZJX4_9MARC</name>
<proteinExistence type="predicted"/>
<accession>A0ABD1ZJX4</accession>
<sequence length="96" mass="10703">MAAIHKDELGERFDMNEVLCENLLAEGISTVDFYLSETFCCSFTLQAIAKPEAFGAVNCETERKQLRILSAVAVGLLGRENSQQQQTRLRYTLSLG</sequence>
<reference evidence="1 2" key="1">
    <citation type="submission" date="2024-09" db="EMBL/GenBank/DDBJ databases">
        <title>Chromosome-scale assembly of Riccia fluitans.</title>
        <authorList>
            <person name="Paukszto L."/>
            <person name="Sawicki J."/>
            <person name="Karawczyk K."/>
            <person name="Piernik-Szablinska J."/>
            <person name="Szczecinska M."/>
            <person name="Mazdziarz M."/>
        </authorList>
    </citation>
    <scope>NUCLEOTIDE SEQUENCE [LARGE SCALE GENOMIC DNA]</scope>
    <source>
        <strain evidence="1">Rf_01</strain>
        <tissue evidence="1">Aerial parts of the thallus</tissue>
    </source>
</reference>
<gene>
    <name evidence="1" type="ORF">R1flu_019740</name>
</gene>
<dbReference type="Proteomes" id="UP001605036">
    <property type="component" value="Unassembled WGS sequence"/>
</dbReference>
<protein>
    <submittedName>
        <fullName evidence="1">Uncharacterized protein</fullName>
    </submittedName>
</protein>
<dbReference type="AlphaFoldDB" id="A0ABD1ZJX4"/>
<dbReference type="EMBL" id="JBHFFA010000001">
    <property type="protein sequence ID" value="KAL2651612.1"/>
    <property type="molecule type" value="Genomic_DNA"/>
</dbReference>
<comment type="caution">
    <text evidence="1">The sequence shown here is derived from an EMBL/GenBank/DDBJ whole genome shotgun (WGS) entry which is preliminary data.</text>
</comment>
<organism evidence="1 2">
    <name type="scientific">Riccia fluitans</name>
    <dbReference type="NCBI Taxonomy" id="41844"/>
    <lineage>
        <taxon>Eukaryota</taxon>
        <taxon>Viridiplantae</taxon>
        <taxon>Streptophyta</taxon>
        <taxon>Embryophyta</taxon>
        <taxon>Marchantiophyta</taxon>
        <taxon>Marchantiopsida</taxon>
        <taxon>Marchantiidae</taxon>
        <taxon>Marchantiales</taxon>
        <taxon>Ricciaceae</taxon>
        <taxon>Riccia</taxon>
    </lineage>
</organism>
<evidence type="ECO:0000313" key="2">
    <source>
        <dbReference type="Proteomes" id="UP001605036"/>
    </source>
</evidence>